<evidence type="ECO:0000256" key="2">
    <source>
        <dbReference type="ARBA" id="ARBA00006175"/>
    </source>
</evidence>
<dbReference type="Gene3D" id="1.20.1080.10">
    <property type="entry name" value="Glycerol uptake facilitator protein"/>
    <property type="match status" value="1"/>
</dbReference>
<evidence type="ECO:0000256" key="4">
    <source>
        <dbReference type="ARBA" id="ARBA00022989"/>
    </source>
</evidence>
<accession>A0ABR1QSA6</accession>
<dbReference type="PANTHER" id="PTHR19139:SF199">
    <property type="entry name" value="MIP17260P"/>
    <property type="match status" value="1"/>
</dbReference>
<dbReference type="InterPro" id="IPR034294">
    <property type="entry name" value="Aquaporin_transptr"/>
</dbReference>
<feature type="transmembrane region" description="Helical" evidence="8">
    <location>
        <begin position="58"/>
        <end position="82"/>
    </location>
</feature>
<protein>
    <submittedName>
        <fullName evidence="9">Aquaporin-1</fullName>
    </submittedName>
</protein>
<evidence type="ECO:0000313" key="9">
    <source>
        <dbReference type="EMBL" id="KAK7962276.1"/>
    </source>
</evidence>
<comment type="caution">
    <text evidence="9">The sequence shown here is derived from an EMBL/GenBank/DDBJ whole genome shotgun (WGS) entry which is preliminary data.</text>
</comment>
<feature type="compositionally biased region" description="Low complexity" evidence="7">
    <location>
        <begin position="354"/>
        <end position="377"/>
    </location>
</feature>
<evidence type="ECO:0000256" key="7">
    <source>
        <dbReference type="SAM" id="MobiDB-lite"/>
    </source>
</evidence>
<dbReference type="GeneID" id="92072385"/>
<dbReference type="InterPro" id="IPR000425">
    <property type="entry name" value="MIP"/>
</dbReference>
<sequence>MVSNPECWWARLYQKLRIPEIKPGLQCTPIGRIQSRNGGLYLIDQFRDRMPIGIQHNVVASLSEFVGTFFYMLTALGCTAVVNAPSSAEQKSDDLAANPAKLQFIALAWGMSIAVNAWVFFRISGGLFNPAVTFAMLLIRATGPIRALLIVTGQILGSIAASAVIRGLLPNGNAAGTELAAGTSVTQGLFIEMFLTAQVVFAIFMLAAEKHRATYVAPVGIGLAGRLLHWCWSQPGALLRAVCGEGEFPSYHWIYWAGPFLGSCLATGFYLLVRKLEYWTVNPHADAESGLVGAFLSGDDPKRHDKNKGEIHAEKSKGQLCAESRGSKNKGGHDEPEEGLEDAREKQARPLPNSSVESSTTSTTSTVTLPATPAASTRMGAARGCLRRTRPTRKKVESAEYRLGSPALVLRTDKPYDCHLVAHSWAREREVGRGR</sequence>
<proteinExistence type="inferred from homology"/>
<reference evidence="9 10" key="1">
    <citation type="submission" date="2023-01" db="EMBL/GenBank/DDBJ databases">
        <title>Analysis of 21 Apiospora genomes using comparative genomics revels a genus with tremendous synthesis potential of carbohydrate active enzymes and secondary metabolites.</title>
        <authorList>
            <person name="Sorensen T."/>
        </authorList>
    </citation>
    <scope>NUCLEOTIDE SEQUENCE [LARGE SCALE GENOMIC DNA]</scope>
    <source>
        <strain evidence="9 10">CBS 24483</strain>
    </source>
</reference>
<keyword evidence="5 8" id="KW-0472">Membrane</keyword>
<comment type="subcellular location">
    <subcellularLocation>
        <location evidence="1">Membrane</location>
        <topology evidence="1">Multi-pass membrane protein</topology>
    </subcellularLocation>
</comment>
<feature type="transmembrane region" description="Helical" evidence="8">
    <location>
        <begin position="102"/>
        <end position="124"/>
    </location>
</feature>
<evidence type="ECO:0000256" key="3">
    <source>
        <dbReference type="ARBA" id="ARBA00022692"/>
    </source>
</evidence>
<dbReference type="InterPro" id="IPR023271">
    <property type="entry name" value="Aquaporin-like"/>
</dbReference>
<feature type="region of interest" description="Disordered" evidence="7">
    <location>
        <begin position="302"/>
        <end position="385"/>
    </location>
</feature>
<gene>
    <name evidence="9" type="ORF">PG986_003101</name>
</gene>
<feature type="transmembrane region" description="Helical" evidence="8">
    <location>
        <begin position="253"/>
        <end position="273"/>
    </location>
</feature>
<organism evidence="9 10">
    <name type="scientific">Apiospora aurea</name>
    <dbReference type="NCBI Taxonomy" id="335848"/>
    <lineage>
        <taxon>Eukaryota</taxon>
        <taxon>Fungi</taxon>
        <taxon>Dikarya</taxon>
        <taxon>Ascomycota</taxon>
        <taxon>Pezizomycotina</taxon>
        <taxon>Sordariomycetes</taxon>
        <taxon>Xylariomycetidae</taxon>
        <taxon>Amphisphaeriales</taxon>
        <taxon>Apiosporaceae</taxon>
        <taxon>Apiospora</taxon>
    </lineage>
</organism>
<keyword evidence="6" id="KW-0813">Transport</keyword>
<dbReference type="Proteomes" id="UP001391051">
    <property type="component" value="Unassembled WGS sequence"/>
</dbReference>
<dbReference type="SUPFAM" id="SSF81338">
    <property type="entry name" value="Aquaporin-like"/>
    <property type="match status" value="1"/>
</dbReference>
<evidence type="ECO:0000256" key="1">
    <source>
        <dbReference type="ARBA" id="ARBA00004141"/>
    </source>
</evidence>
<keyword evidence="10" id="KW-1185">Reference proteome</keyword>
<feature type="transmembrane region" description="Helical" evidence="8">
    <location>
        <begin position="145"/>
        <end position="169"/>
    </location>
</feature>
<name>A0ABR1QSA6_9PEZI</name>
<evidence type="ECO:0000313" key="10">
    <source>
        <dbReference type="Proteomes" id="UP001391051"/>
    </source>
</evidence>
<feature type="compositionally biased region" description="Basic and acidic residues" evidence="7">
    <location>
        <begin position="302"/>
        <end position="317"/>
    </location>
</feature>
<feature type="transmembrane region" description="Helical" evidence="8">
    <location>
        <begin position="215"/>
        <end position="233"/>
    </location>
</feature>
<evidence type="ECO:0000256" key="8">
    <source>
        <dbReference type="SAM" id="Phobius"/>
    </source>
</evidence>
<dbReference type="PANTHER" id="PTHR19139">
    <property type="entry name" value="AQUAPORIN TRANSPORTER"/>
    <property type="match status" value="1"/>
</dbReference>
<evidence type="ECO:0000256" key="5">
    <source>
        <dbReference type="ARBA" id="ARBA00023136"/>
    </source>
</evidence>
<dbReference type="Pfam" id="PF00230">
    <property type="entry name" value="MIP"/>
    <property type="match status" value="1"/>
</dbReference>
<evidence type="ECO:0000256" key="6">
    <source>
        <dbReference type="RuleBase" id="RU000477"/>
    </source>
</evidence>
<dbReference type="RefSeq" id="XP_066704387.1">
    <property type="nucleotide sequence ID" value="XM_066839323.1"/>
</dbReference>
<comment type="similarity">
    <text evidence="2 6">Belongs to the MIP/aquaporin (TC 1.A.8) family.</text>
</comment>
<keyword evidence="4 8" id="KW-1133">Transmembrane helix</keyword>
<dbReference type="EMBL" id="JAQQWE010000002">
    <property type="protein sequence ID" value="KAK7962276.1"/>
    <property type="molecule type" value="Genomic_DNA"/>
</dbReference>
<keyword evidence="3 6" id="KW-0812">Transmembrane</keyword>
<feature type="transmembrane region" description="Helical" evidence="8">
    <location>
        <begin position="189"/>
        <end position="208"/>
    </location>
</feature>
<dbReference type="PRINTS" id="PR00783">
    <property type="entry name" value="MINTRINSICP"/>
</dbReference>